<keyword evidence="3" id="KW-0472">Membrane</keyword>
<proteinExistence type="evidence at transcript level"/>
<organism evidence="4">
    <name type="scientific">Tabanus bromius</name>
    <name type="common">Band-eyed brown horse fly</name>
    <dbReference type="NCBI Taxonomy" id="304241"/>
    <lineage>
        <taxon>Eukaryota</taxon>
        <taxon>Metazoa</taxon>
        <taxon>Ecdysozoa</taxon>
        <taxon>Arthropoda</taxon>
        <taxon>Hexapoda</taxon>
        <taxon>Insecta</taxon>
        <taxon>Pterygota</taxon>
        <taxon>Neoptera</taxon>
        <taxon>Endopterygota</taxon>
        <taxon>Diptera</taxon>
        <taxon>Brachycera</taxon>
        <taxon>Tabanomorpha</taxon>
        <taxon>Tabanoidea</taxon>
        <taxon>Tabanidae</taxon>
        <taxon>Tabanus</taxon>
    </lineage>
</organism>
<reference evidence="4" key="1">
    <citation type="journal article" date="2015" name="Insect Biochem. Mol. Biol.">
        <title>An insight into the sialome of the horse fly, Tabanus bromius.</title>
        <authorList>
            <person name="Ribeiro J.M."/>
            <person name="Kazimirova M."/>
            <person name="Takac P."/>
            <person name="Andersen J.F."/>
            <person name="Francischetti I.M."/>
        </authorList>
    </citation>
    <scope>NUCLEOTIDE SEQUENCE</scope>
</reference>
<dbReference type="GO" id="GO:0016538">
    <property type="term" value="F:cyclin-dependent protein serine/threonine kinase regulator activity"/>
    <property type="evidence" value="ECO:0007669"/>
    <property type="project" value="TreeGrafter"/>
</dbReference>
<sequence>VIPYSEFMSRIEKSLYYGPAVSEPLAGYTSELFSEVHRGYSLHRLDKETVGNIYCPPSVLIMTLIYLERLQESDPNFIRNVFPSELFIVAVIVSTKIHQGYDEQPDLEISDWAAEIDVTTEHIKKLELDFLKAIDWNIHVSTEEFFEKLSAVEKVLAQKEGLRRGWLTYTELQNLLPSFTLAKFIFSNFTVMAVSYAATVVTLAGAFFLANHVTKNCTQIKERLGQNALSNGDNQQNVYTFTSDTSEQTNETVNNDLETDLECLKLDVSSTFEKNISLSRHEKGFFELALYEPEFKDKFNDTRIENCSWDWLWSFAQKNLHSRIIWIKII</sequence>
<protein>
    <recommendedName>
        <fullName evidence="2">Protein CNPPD1</fullName>
    </recommendedName>
</protein>
<evidence type="ECO:0000256" key="2">
    <source>
        <dbReference type="ARBA" id="ARBA00040808"/>
    </source>
</evidence>
<dbReference type="Pfam" id="PF08613">
    <property type="entry name" value="Cyclin"/>
    <property type="match status" value="1"/>
</dbReference>
<feature type="transmembrane region" description="Helical" evidence="3">
    <location>
        <begin position="184"/>
        <end position="210"/>
    </location>
</feature>
<evidence type="ECO:0000256" key="3">
    <source>
        <dbReference type="SAM" id="Phobius"/>
    </source>
</evidence>
<keyword evidence="3" id="KW-1133">Transmembrane helix</keyword>
<dbReference type="PANTHER" id="PTHR15615:SF108">
    <property type="entry name" value="PROTEIN CNPPD1"/>
    <property type="match status" value="1"/>
</dbReference>
<keyword evidence="3" id="KW-0812">Transmembrane</keyword>
<comment type="similarity">
    <text evidence="1">Belongs to the CNPPD1 family.</text>
</comment>
<dbReference type="GO" id="GO:0000307">
    <property type="term" value="C:cyclin-dependent protein kinase holoenzyme complex"/>
    <property type="evidence" value="ECO:0007669"/>
    <property type="project" value="TreeGrafter"/>
</dbReference>
<dbReference type="CDD" id="cd20557">
    <property type="entry name" value="CYCLIN_ScPCL1-like"/>
    <property type="match status" value="1"/>
</dbReference>
<dbReference type="SUPFAM" id="SSF47954">
    <property type="entry name" value="Cyclin-like"/>
    <property type="match status" value="1"/>
</dbReference>
<evidence type="ECO:0000313" key="4">
    <source>
        <dbReference type="EMBL" id="JAI16498.1"/>
    </source>
</evidence>
<dbReference type="EMBL" id="GDAI01001105">
    <property type="protein sequence ID" value="JAI16498.1"/>
    <property type="molecule type" value="mRNA"/>
</dbReference>
<accession>A0A0K8TQS1</accession>
<dbReference type="InterPro" id="IPR036915">
    <property type="entry name" value="Cyclin-like_sf"/>
</dbReference>
<dbReference type="PANTHER" id="PTHR15615">
    <property type="match status" value="1"/>
</dbReference>
<dbReference type="AlphaFoldDB" id="A0A0K8TQS1"/>
<evidence type="ECO:0000256" key="1">
    <source>
        <dbReference type="ARBA" id="ARBA00038508"/>
    </source>
</evidence>
<name>A0A0K8TQS1_TABBR</name>
<dbReference type="GO" id="GO:0005634">
    <property type="term" value="C:nucleus"/>
    <property type="evidence" value="ECO:0007669"/>
    <property type="project" value="TreeGrafter"/>
</dbReference>
<dbReference type="InterPro" id="IPR013922">
    <property type="entry name" value="Cyclin_PHO80-like"/>
</dbReference>
<dbReference type="GO" id="GO:0019901">
    <property type="term" value="F:protein kinase binding"/>
    <property type="evidence" value="ECO:0007669"/>
    <property type="project" value="InterPro"/>
</dbReference>
<dbReference type="Gene3D" id="1.10.472.10">
    <property type="entry name" value="Cyclin-like"/>
    <property type="match status" value="1"/>
</dbReference>
<feature type="non-terminal residue" evidence="4">
    <location>
        <position position="1"/>
    </location>
</feature>